<accession>A0A1Y1XP69</accession>
<name>A0A1Y1XP69_9FUNG</name>
<evidence type="ECO:0000256" key="1">
    <source>
        <dbReference type="SAM" id="SignalP"/>
    </source>
</evidence>
<feature type="chain" id="PRO_5012417787" evidence="1">
    <location>
        <begin position="19"/>
        <end position="98"/>
    </location>
</feature>
<dbReference type="InParanoid" id="A0A1Y1XP69"/>
<dbReference type="Proteomes" id="UP000193498">
    <property type="component" value="Unassembled WGS sequence"/>
</dbReference>
<dbReference type="EMBL" id="MCFE01000551">
    <property type="protein sequence ID" value="ORX87531.1"/>
    <property type="molecule type" value="Genomic_DNA"/>
</dbReference>
<sequence length="98" mass="10771">MQLRKGFFLLSIMSLTWTQPGAAGVALSRRDIVESRYALDPDAIDEALGLGFVSGIFTGIPIIEHIVDGALNYFFRSARRRKPVEKAPPPAPKVEQTS</sequence>
<organism evidence="2 3">
    <name type="scientific">Basidiobolus meristosporus CBS 931.73</name>
    <dbReference type="NCBI Taxonomy" id="1314790"/>
    <lineage>
        <taxon>Eukaryota</taxon>
        <taxon>Fungi</taxon>
        <taxon>Fungi incertae sedis</taxon>
        <taxon>Zoopagomycota</taxon>
        <taxon>Entomophthoromycotina</taxon>
        <taxon>Basidiobolomycetes</taxon>
        <taxon>Basidiobolales</taxon>
        <taxon>Basidiobolaceae</taxon>
        <taxon>Basidiobolus</taxon>
    </lineage>
</organism>
<feature type="signal peptide" evidence="1">
    <location>
        <begin position="1"/>
        <end position="18"/>
    </location>
</feature>
<proteinExistence type="predicted"/>
<dbReference type="AlphaFoldDB" id="A0A1Y1XP69"/>
<keyword evidence="1" id="KW-0732">Signal</keyword>
<comment type="caution">
    <text evidence="2">The sequence shown here is derived from an EMBL/GenBank/DDBJ whole genome shotgun (WGS) entry which is preliminary data.</text>
</comment>
<evidence type="ECO:0000313" key="3">
    <source>
        <dbReference type="Proteomes" id="UP000193498"/>
    </source>
</evidence>
<reference evidence="2 3" key="1">
    <citation type="submission" date="2016-07" db="EMBL/GenBank/DDBJ databases">
        <title>Pervasive Adenine N6-methylation of Active Genes in Fungi.</title>
        <authorList>
            <consortium name="DOE Joint Genome Institute"/>
            <person name="Mondo S.J."/>
            <person name="Dannebaum R.O."/>
            <person name="Kuo R.C."/>
            <person name="Labutti K."/>
            <person name="Haridas S."/>
            <person name="Kuo A."/>
            <person name="Salamov A."/>
            <person name="Ahrendt S.R."/>
            <person name="Lipzen A."/>
            <person name="Sullivan W."/>
            <person name="Andreopoulos W.B."/>
            <person name="Clum A."/>
            <person name="Lindquist E."/>
            <person name="Daum C."/>
            <person name="Ramamoorthy G.K."/>
            <person name="Gryganskyi A."/>
            <person name="Culley D."/>
            <person name="Magnuson J.K."/>
            <person name="James T.Y."/>
            <person name="O'Malley M.A."/>
            <person name="Stajich J.E."/>
            <person name="Spatafora J.W."/>
            <person name="Visel A."/>
            <person name="Grigoriev I.V."/>
        </authorList>
    </citation>
    <scope>NUCLEOTIDE SEQUENCE [LARGE SCALE GENOMIC DNA]</scope>
    <source>
        <strain evidence="2 3">CBS 931.73</strain>
    </source>
</reference>
<evidence type="ECO:0000313" key="2">
    <source>
        <dbReference type="EMBL" id="ORX87531.1"/>
    </source>
</evidence>
<gene>
    <name evidence="2" type="ORF">K493DRAFT_81003</name>
</gene>
<protein>
    <submittedName>
        <fullName evidence="2">Uncharacterized protein</fullName>
    </submittedName>
</protein>
<keyword evidence="3" id="KW-1185">Reference proteome</keyword>